<proteinExistence type="predicted"/>
<protein>
    <submittedName>
        <fullName evidence="2">Uncharacterized protein</fullName>
    </submittedName>
</protein>
<comment type="caution">
    <text evidence="2">The sequence shown here is derived from an EMBL/GenBank/DDBJ whole genome shotgun (WGS) entry which is preliminary data.</text>
</comment>
<dbReference type="AlphaFoldDB" id="A0A928ZZP2"/>
<keyword evidence="1" id="KW-0472">Membrane</keyword>
<keyword evidence="3" id="KW-1185">Reference proteome</keyword>
<feature type="transmembrane region" description="Helical" evidence="1">
    <location>
        <begin position="114"/>
        <end position="143"/>
    </location>
</feature>
<accession>A0A928ZZP2</accession>
<sequence length="219" mass="25369">MQLFTSLRKLRVRPVMAIWKRSLSRLLNYYDKHRGSLISFFPKLFLFFVVLNMSCYWLALLTAYPEEAFGDERMHYFLLQFPVGILGALFDSLSFFITVWIAKRALHTTSLGSYIAHLSVDVVIAIIATWWVLFVFSISGWLISFIQHSPESLVSRTDEYEARVIQAMTDPTNKDSIKNIYFGIVVGISAMLPTFTHLFLSMQAVGIYLRKYAKRWRVG</sequence>
<keyword evidence="1" id="KW-0812">Transmembrane</keyword>
<dbReference type="RefSeq" id="WP_193996258.1">
    <property type="nucleotide sequence ID" value="NZ_JADEXP010000423.1"/>
</dbReference>
<evidence type="ECO:0000256" key="1">
    <source>
        <dbReference type="SAM" id="Phobius"/>
    </source>
</evidence>
<evidence type="ECO:0000313" key="2">
    <source>
        <dbReference type="EMBL" id="MBE9070390.1"/>
    </source>
</evidence>
<feature type="transmembrane region" description="Helical" evidence="1">
    <location>
        <begin position="44"/>
        <end position="64"/>
    </location>
</feature>
<gene>
    <name evidence="2" type="ORF">IQ260_27480</name>
</gene>
<feature type="transmembrane region" description="Helical" evidence="1">
    <location>
        <begin position="76"/>
        <end position="102"/>
    </location>
</feature>
<dbReference type="Proteomes" id="UP000615026">
    <property type="component" value="Unassembled WGS sequence"/>
</dbReference>
<keyword evidence="1" id="KW-1133">Transmembrane helix</keyword>
<organism evidence="2 3">
    <name type="scientific">Leptolyngbya cf. ectocarpi LEGE 11479</name>
    <dbReference type="NCBI Taxonomy" id="1828722"/>
    <lineage>
        <taxon>Bacteria</taxon>
        <taxon>Bacillati</taxon>
        <taxon>Cyanobacteriota</taxon>
        <taxon>Cyanophyceae</taxon>
        <taxon>Leptolyngbyales</taxon>
        <taxon>Leptolyngbyaceae</taxon>
        <taxon>Leptolyngbya group</taxon>
        <taxon>Leptolyngbya</taxon>
    </lineage>
</organism>
<reference evidence="2" key="1">
    <citation type="submission" date="2020-10" db="EMBL/GenBank/DDBJ databases">
        <authorList>
            <person name="Castelo-Branco R."/>
            <person name="Eusebio N."/>
            <person name="Adriana R."/>
            <person name="Vieira A."/>
            <person name="Brugerolle De Fraissinette N."/>
            <person name="Rezende De Castro R."/>
            <person name="Schneider M.P."/>
            <person name="Vasconcelos V."/>
            <person name="Leao P.N."/>
        </authorList>
    </citation>
    <scope>NUCLEOTIDE SEQUENCE</scope>
    <source>
        <strain evidence="2">LEGE 11479</strain>
    </source>
</reference>
<name>A0A928ZZP2_LEPEC</name>
<evidence type="ECO:0000313" key="3">
    <source>
        <dbReference type="Proteomes" id="UP000615026"/>
    </source>
</evidence>
<dbReference type="EMBL" id="JADEXP010000423">
    <property type="protein sequence ID" value="MBE9070390.1"/>
    <property type="molecule type" value="Genomic_DNA"/>
</dbReference>
<feature type="transmembrane region" description="Helical" evidence="1">
    <location>
        <begin position="180"/>
        <end position="209"/>
    </location>
</feature>